<keyword evidence="2" id="KW-1185">Reference proteome</keyword>
<evidence type="ECO:0000313" key="1">
    <source>
        <dbReference type="EMBL" id="KAK8120560.1"/>
    </source>
</evidence>
<organism evidence="1 2">
    <name type="scientific">Apiospora kogelbergensis</name>
    <dbReference type="NCBI Taxonomy" id="1337665"/>
    <lineage>
        <taxon>Eukaryota</taxon>
        <taxon>Fungi</taxon>
        <taxon>Dikarya</taxon>
        <taxon>Ascomycota</taxon>
        <taxon>Pezizomycotina</taxon>
        <taxon>Sordariomycetes</taxon>
        <taxon>Xylariomycetidae</taxon>
        <taxon>Amphisphaeriales</taxon>
        <taxon>Apiosporaceae</taxon>
        <taxon>Apiospora</taxon>
    </lineage>
</organism>
<evidence type="ECO:0000313" key="2">
    <source>
        <dbReference type="Proteomes" id="UP001392437"/>
    </source>
</evidence>
<gene>
    <name evidence="1" type="ORF">PG999_004680</name>
</gene>
<proteinExistence type="predicted"/>
<dbReference type="AlphaFoldDB" id="A0AAW0R025"/>
<comment type="caution">
    <text evidence="1">The sequence shown here is derived from an EMBL/GenBank/DDBJ whole genome shotgun (WGS) entry which is preliminary data.</text>
</comment>
<reference evidence="1 2" key="1">
    <citation type="submission" date="2023-01" db="EMBL/GenBank/DDBJ databases">
        <title>Analysis of 21 Apiospora genomes using comparative genomics revels a genus with tremendous synthesis potential of carbohydrate active enzymes and secondary metabolites.</title>
        <authorList>
            <person name="Sorensen T."/>
        </authorList>
    </citation>
    <scope>NUCLEOTIDE SEQUENCE [LARGE SCALE GENOMIC DNA]</scope>
    <source>
        <strain evidence="1 2">CBS 117206</strain>
    </source>
</reference>
<dbReference type="Proteomes" id="UP001392437">
    <property type="component" value="Unassembled WGS sequence"/>
</dbReference>
<protein>
    <submittedName>
        <fullName evidence="1">Uncharacterized protein</fullName>
    </submittedName>
</protein>
<accession>A0AAW0R025</accession>
<name>A0AAW0R025_9PEZI</name>
<sequence length="158" mass="16584">MFHHHVAADAGGIGRRWGEVIVRWCRWCMNTRQDGAITGHVPLNLEHGFHGLAKESLTFFPDLECCPPSAAGGVAACRTGVLLGFGLQSELVVRGDGREGGLVGGDGRPEIGTSGIPLGPCSHGSAVVHALQRRRRVDEVATGEDIGLARDGLAIATT</sequence>
<dbReference type="EMBL" id="JAQQWP010000004">
    <property type="protein sequence ID" value="KAK8120560.1"/>
    <property type="molecule type" value="Genomic_DNA"/>
</dbReference>